<evidence type="ECO:0000259" key="1">
    <source>
        <dbReference type="Pfam" id="PF20700"/>
    </source>
</evidence>
<protein>
    <recommendedName>
        <fullName evidence="1">Mutator-like transposase domain-containing protein</fullName>
    </recommendedName>
</protein>
<evidence type="ECO:0000313" key="2">
    <source>
        <dbReference type="EMBL" id="KAK4317970.1"/>
    </source>
</evidence>
<name>A0AAE1Q086_9EUCA</name>
<feature type="domain" description="Mutator-like transposase" evidence="1">
    <location>
        <begin position="20"/>
        <end position="115"/>
    </location>
</feature>
<accession>A0AAE1Q086</accession>
<reference evidence="2" key="1">
    <citation type="submission" date="2023-11" db="EMBL/GenBank/DDBJ databases">
        <title>Genome assemblies of two species of porcelain crab, Petrolisthes cinctipes and Petrolisthes manimaculis (Anomura: Porcellanidae).</title>
        <authorList>
            <person name="Angst P."/>
        </authorList>
    </citation>
    <scope>NUCLEOTIDE SEQUENCE</scope>
    <source>
        <strain evidence="2">PB745_02</strain>
        <tissue evidence="2">Gill</tissue>
    </source>
</reference>
<dbReference type="InterPro" id="IPR049012">
    <property type="entry name" value="Mutator_transp_dom"/>
</dbReference>
<proteinExistence type="predicted"/>
<keyword evidence="3" id="KW-1185">Reference proteome</keyword>
<organism evidence="2 3">
    <name type="scientific">Petrolisthes manimaculis</name>
    <dbReference type="NCBI Taxonomy" id="1843537"/>
    <lineage>
        <taxon>Eukaryota</taxon>
        <taxon>Metazoa</taxon>
        <taxon>Ecdysozoa</taxon>
        <taxon>Arthropoda</taxon>
        <taxon>Crustacea</taxon>
        <taxon>Multicrustacea</taxon>
        <taxon>Malacostraca</taxon>
        <taxon>Eumalacostraca</taxon>
        <taxon>Eucarida</taxon>
        <taxon>Decapoda</taxon>
        <taxon>Pleocyemata</taxon>
        <taxon>Anomura</taxon>
        <taxon>Galatheoidea</taxon>
        <taxon>Porcellanidae</taxon>
        <taxon>Petrolisthes</taxon>
    </lineage>
</organism>
<comment type="caution">
    <text evidence="2">The sequence shown here is derived from an EMBL/GenBank/DDBJ whole genome shotgun (WGS) entry which is preliminary data.</text>
</comment>
<dbReference type="Pfam" id="PF20700">
    <property type="entry name" value="Mutator"/>
    <property type="match status" value="1"/>
</dbReference>
<dbReference type="AlphaFoldDB" id="A0AAE1Q086"/>
<gene>
    <name evidence="2" type="ORF">Pmani_010997</name>
</gene>
<evidence type="ECO:0000313" key="3">
    <source>
        <dbReference type="Proteomes" id="UP001292094"/>
    </source>
</evidence>
<sequence>MFKNGKITETEYVFWLDEHADVCEENYESSSGGMEAAGALELWGRSDEHEMRYRTFVSDGDSSAYLAVCGMNNGKGPYGDMYPIEKAECINHVAKRLGTGLRGIKKDRKKVNGRKEQAH</sequence>
<dbReference type="EMBL" id="JAWZYT010000877">
    <property type="protein sequence ID" value="KAK4317970.1"/>
    <property type="molecule type" value="Genomic_DNA"/>
</dbReference>
<dbReference type="Proteomes" id="UP001292094">
    <property type="component" value="Unassembled WGS sequence"/>
</dbReference>